<dbReference type="InterPro" id="IPR012338">
    <property type="entry name" value="Beta-lactam/transpept-like"/>
</dbReference>
<evidence type="ECO:0000259" key="2">
    <source>
        <dbReference type="Pfam" id="PF00144"/>
    </source>
</evidence>
<dbReference type="SUPFAM" id="SSF56601">
    <property type="entry name" value="beta-lactamase/transpeptidase-like"/>
    <property type="match status" value="1"/>
</dbReference>
<dbReference type="PANTHER" id="PTHR46825">
    <property type="entry name" value="D-ALANYL-D-ALANINE-CARBOXYPEPTIDASE/ENDOPEPTIDASE AMPH"/>
    <property type="match status" value="1"/>
</dbReference>
<feature type="domain" description="Beta-lactamase-related" evidence="2">
    <location>
        <begin position="52"/>
        <end position="220"/>
    </location>
</feature>
<evidence type="ECO:0000313" key="3">
    <source>
        <dbReference type="EMBL" id="KAL2273988.1"/>
    </source>
</evidence>
<comment type="caution">
    <text evidence="3">The sequence shown here is derived from an EMBL/GenBank/DDBJ whole genome shotgun (WGS) entry which is preliminary data.</text>
</comment>
<dbReference type="Pfam" id="PF00144">
    <property type="entry name" value="Beta-lactamase"/>
    <property type="match status" value="1"/>
</dbReference>
<dbReference type="InterPro" id="IPR001466">
    <property type="entry name" value="Beta-lactam-related"/>
</dbReference>
<proteinExistence type="inferred from homology"/>
<evidence type="ECO:0000256" key="1">
    <source>
        <dbReference type="ARBA" id="ARBA00038215"/>
    </source>
</evidence>
<name>A0ABR4DUD8_9PEZI</name>
<comment type="similarity">
    <text evidence="1">Belongs to the peptidase S12 family.</text>
</comment>
<evidence type="ECO:0000313" key="4">
    <source>
        <dbReference type="Proteomes" id="UP001600888"/>
    </source>
</evidence>
<dbReference type="Proteomes" id="UP001600888">
    <property type="component" value="Unassembled WGS sequence"/>
</dbReference>
<dbReference type="EMBL" id="JBAWTH010000168">
    <property type="protein sequence ID" value="KAL2273988.1"/>
    <property type="molecule type" value="Genomic_DNA"/>
</dbReference>
<dbReference type="InterPro" id="IPR050491">
    <property type="entry name" value="AmpC-like"/>
</dbReference>
<gene>
    <name evidence="3" type="ORF">FJTKL_03705</name>
</gene>
<dbReference type="PANTHER" id="PTHR46825:SF9">
    <property type="entry name" value="BETA-LACTAMASE-RELATED DOMAIN-CONTAINING PROTEIN"/>
    <property type="match status" value="1"/>
</dbReference>
<protein>
    <recommendedName>
        <fullName evidence="2">Beta-lactamase-related domain-containing protein</fullName>
    </recommendedName>
</protein>
<reference evidence="3 4" key="1">
    <citation type="submission" date="2024-03" db="EMBL/GenBank/DDBJ databases">
        <title>A high-quality draft genome sequence of Diaporthe vaccinii, a causative agent of upright dieback and viscid rot disease in cranberry plants.</title>
        <authorList>
            <person name="Sarrasin M."/>
            <person name="Lang B.F."/>
            <person name="Burger G."/>
        </authorList>
    </citation>
    <scope>NUCLEOTIDE SEQUENCE [LARGE SCALE GENOMIC DNA]</scope>
    <source>
        <strain evidence="3 4">IS7</strain>
    </source>
</reference>
<organism evidence="3 4">
    <name type="scientific">Diaporthe vaccinii</name>
    <dbReference type="NCBI Taxonomy" id="105482"/>
    <lineage>
        <taxon>Eukaryota</taxon>
        <taxon>Fungi</taxon>
        <taxon>Dikarya</taxon>
        <taxon>Ascomycota</taxon>
        <taxon>Pezizomycotina</taxon>
        <taxon>Sordariomycetes</taxon>
        <taxon>Sordariomycetidae</taxon>
        <taxon>Diaporthales</taxon>
        <taxon>Diaporthaceae</taxon>
        <taxon>Diaporthe</taxon>
        <taxon>Diaporthe eres species complex</taxon>
    </lineage>
</organism>
<keyword evidence="4" id="KW-1185">Reference proteome</keyword>
<accession>A0ABR4DUD8</accession>
<sequence>MAHKTAEFDQMVERLMEEWHVPGLSIAVVQGDHIDAKLIPSDFVLPTQSLTYQVTLEDILSHRSGIPTHDESYLGVTAAHPDDARSLTRNLRNLPFTAALRTKMQYSNIMFSVATHVVESLSKEDYTSFLRSRIWEPLTMNNTFQDRPDVPSSAHEAQGYRWDEDASRYVPIPVLASPEGRGAWCVLTSAGDYAKFVRCLINRAAPLSAESHKALVEPRSIEVGDLDGVLPGYADVSLYGLGAVPGYVSREDAHDA</sequence>
<dbReference type="Gene3D" id="3.40.710.10">
    <property type="entry name" value="DD-peptidase/beta-lactamase superfamily"/>
    <property type="match status" value="1"/>
</dbReference>